<name>A0A9D2E9Y7_9BACE</name>
<organism evidence="6 7">
    <name type="scientific">Candidatus Bacteroides merdigallinarum</name>
    <dbReference type="NCBI Taxonomy" id="2838473"/>
    <lineage>
        <taxon>Bacteria</taxon>
        <taxon>Pseudomonadati</taxon>
        <taxon>Bacteroidota</taxon>
        <taxon>Bacteroidia</taxon>
        <taxon>Bacteroidales</taxon>
        <taxon>Bacteroidaceae</taxon>
        <taxon>Bacteroides</taxon>
    </lineage>
</organism>
<dbReference type="Proteomes" id="UP000824028">
    <property type="component" value="Unassembled WGS sequence"/>
</dbReference>
<sequence length="479" mass="52402">MGLVCVSCASDDFSSVSTDEGYNVRLLIDPQATSTRAGLDDVSVLKQLRVYVFNTAGERVGYHEDMDLTTTGQAYYIPFRLSEGGELTFYVVANEGGASVSNDGYYLTENTSLDKLKIAGFLTENIDRNPGDLMTGTVSQNISAQGDNVDVVPITLVRPFSLLNVYFAKSSASCEATVESVKLYKYTRYGLFADREGSSTTGRDNVTTPAELITSSPWEVTQVVPEDEQFTGDYGTEDQCFSKPVTLHAEGGSQWDNQWVSTEVNDASYLLITYTINGEQRKDVRIYLPPISQTNCKYNVKCLIKESGGLAIACQVQPWADVKHDYELSDNGQFQLEATNVKPVADGEQIYATQYVEGAGGADRQFTVALRMETPGGVRWQAHLTDALNFEFVGEDEGVGGTTEPVTLRVRPTKPYDGTLTQPLETELYVTIGTAPNNKQTFYASDTQPYGDGTSIRIRQVSTQDGDALWGSGSGEEQP</sequence>
<gene>
    <name evidence="6" type="ORF">H9814_08465</name>
</gene>
<dbReference type="Pfam" id="PF06321">
    <property type="entry name" value="P_gingi_FimA"/>
    <property type="match status" value="1"/>
</dbReference>
<evidence type="ECO:0000259" key="5">
    <source>
        <dbReference type="Pfam" id="PF06321"/>
    </source>
</evidence>
<evidence type="ECO:0000256" key="3">
    <source>
        <dbReference type="ARBA" id="ARBA00022729"/>
    </source>
</evidence>
<comment type="similarity">
    <text evidence="2">Belongs to the bacteroidetes fimbrillin superfamily. FimA/Mfa1 family.</text>
</comment>
<reference evidence="6" key="1">
    <citation type="journal article" date="2021" name="PeerJ">
        <title>Extensive microbial diversity within the chicken gut microbiome revealed by metagenomics and culture.</title>
        <authorList>
            <person name="Gilroy R."/>
            <person name="Ravi A."/>
            <person name="Getino M."/>
            <person name="Pursley I."/>
            <person name="Horton D.L."/>
            <person name="Alikhan N.F."/>
            <person name="Baker D."/>
            <person name="Gharbi K."/>
            <person name="Hall N."/>
            <person name="Watson M."/>
            <person name="Adriaenssens E.M."/>
            <person name="Foster-Nyarko E."/>
            <person name="Jarju S."/>
            <person name="Secka A."/>
            <person name="Antonio M."/>
            <person name="Oren A."/>
            <person name="Chaudhuri R.R."/>
            <person name="La Ragione R."/>
            <person name="Hildebrand F."/>
            <person name="Pallen M.J."/>
        </authorList>
    </citation>
    <scope>NUCLEOTIDE SEQUENCE</scope>
    <source>
        <strain evidence="6">ChiHjej9B8-1298</strain>
    </source>
</reference>
<reference evidence="6" key="2">
    <citation type="submission" date="2021-04" db="EMBL/GenBank/DDBJ databases">
        <authorList>
            <person name="Gilroy R."/>
        </authorList>
    </citation>
    <scope>NUCLEOTIDE SEQUENCE</scope>
    <source>
        <strain evidence="6">ChiHjej9B8-1298</strain>
    </source>
</reference>
<dbReference type="GO" id="GO:0009289">
    <property type="term" value="C:pilus"/>
    <property type="evidence" value="ECO:0007669"/>
    <property type="project" value="UniProtKB-SubCell"/>
</dbReference>
<protein>
    <submittedName>
        <fullName evidence="6">FimB/Mfa2 family fimbrial subunit</fullName>
    </submittedName>
</protein>
<proteinExistence type="inferred from homology"/>
<keyword evidence="4" id="KW-0281">Fimbrium</keyword>
<evidence type="ECO:0000256" key="2">
    <source>
        <dbReference type="ARBA" id="ARBA00006011"/>
    </source>
</evidence>
<accession>A0A9D2E9Y7</accession>
<evidence type="ECO:0000256" key="4">
    <source>
        <dbReference type="ARBA" id="ARBA00023263"/>
    </source>
</evidence>
<keyword evidence="3" id="KW-0732">Signal</keyword>
<evidence type="ECO:0000313" key="6">
    <source>
        <dbReference type="EMBL" id="HIZ33552.1"/>
    </source>
</evidence>
<comment type="subcellular location">
    <subcellularLocation>
        <location evidence="1">Fimbrium</location>
    </subcellularLocation>
</comment>
<feature type="domain" description="Major fimbrial subunit protein N-terminal" evidence="5">
    <location>
        <begin position="41"/>
        <end position="148"/>
    </location>
</feature>
<evidence type="ECO:0000313" key="7">
    <source>
        <dbReference type="Proteomes" id="UP000824028"/>
    </source>
</evidence>
<dbReference type="EMBL" id="DXBX01000066">
    <property type="protein sequence ID" value="HIZ33552.1"/>
    <property type="molecule type" value="Genomic_DNA"/>
</dbReference>
<evidence type="ECO:0000256" key="1">
    <source>
        <dbReference type="ARBA" id="ARBA00004561"/>
    </source>
</evidence>
<comment type="caution">
    <text evidence="6">The sequence shown here is derived from an EMBL/GenBank/DDBJ whole genome shotgun (WGS) entry which is preliminary data.</text>
</comment>
<dbReference type="AlphaFoldDB" id="A0A9D2E9Y7"/>
<dbReference type="InterPro" id="IPR029141">
    <property type="entry name" value="FimA_N"/>
</dbReference>